<comment type="caution">
    <text evidence="1">The sequence shown here is derived from an EMBL/GenBank/DDBJ whole genome shotgun (WGS) entry which is preliminary data.</text>
</comment>
<sequence length="200" mass="20104">MDGGATWVPTTLGTDVGSVMAIRASSTALSIMVGTGPDCATTLHTTTDGGASWSPADDGAAGAGIDAEGVVLASSTIQPPCADPIEAFQGERTTVVICDGQLEWRAGSASWVDVPLGGVRSLAVDGDHYVLARVGASRCAGVQIEKMPAIGVTAATQTDIIGCADGLDDVTNVSIARAGDDLWLWAGDDVKVSADGGATW</sequence>
<dbReference type="Proteomes" id="UP000573001">
    <property type="component" value="Unassembled WGS sequence"/>
</dbReference>
<evidence type="ECO:0000313" key="2">
    <source>
        <dbReference type="Proteomes" id="UP000573001"/>
    </source>
</evidence>
<gene>
    <name evidence="1" type="ORF">HP507_12135</name>
</gene>
<proteinExistence type="predicted"/>
<dbReference type="SUPFAM" id="SSF110296">
    <property type="entry name" value="Oligoxyloglucan reducing end-specific cellobiohydrolase"/>
    <property type="match status" value="1"/>
</dbReference>
<evidence type="ECO:0000313" key="1">
    <source>
        <dbReference type="EMBL" id="NUU14576.1"/>
    </source>
</evidence>
<name>A0ABX2MFY8_9MICO</name>
<organism evidence="1 2">
    <name type="scientific">Curtobacterium pusillum</name>
    <dbReference type="NCBI Taxonomy" id="69373"/>
    <lineage>
        <taxon>Bacteria</taxon>
        <taxon>Bacillati</taxon>
        <taxon>Actinomycetota</taxon>
        <taxon>Actinomycetes</taxon>
        <taxon>Micrococcales</taxon>
        <taxon>Microbacteriaceae</taxon>
        <taxon>Curtobacterium</taxon>
    </lineage>
</organism>
<dbReference type="RefSeq" id="WP_175352049.1">
    <property type="nucleotide sequence ID" value="NZ_JBHMBG010000012.1"/>
</dbReference>
<accession>A0ABX2MFY8</accession>
<evidence type="ECO:0008006" key="3">
    <source>
        <dbReference type="Google" id="ProtNLM"/>
    </source>
</evidence>
<keyword evidence="2" id="KW-1185">Reference proteome</keyword>
<dbReference type="EMBL" id="JABMCE010000082">
    <property type="protein sequence ID" value="NUU14576.1"/>
    <property type="molecule type" value="Genomic_DNA"/>
</dbReference>
<reference evidence="1 2" key="1">
    <citation type="submission" date="2020-05" db="EMBL/GenBank/DDBJ databases">
        <title>Genome Sequencing of Type Strains.</title>
        <authorList>
            <person name="Lemaire J.F."/>
            <person name="Inderbitzin P."/>
            <person name="Gregorio O.A."/>
            <person name="Collins S.B."/>
            <person name="Wespe N."/>
            <person name="Knight-Connoni V."/>
        </authorList>
    </citation>
    <scope>NUCLEOTIDE SEQUENCE [LARGE SCALE GENOMIC DNA]</scope>
    <source>
        <strain evidence="1 2">ATCC 19096</strain>
    </source>
</reference>
<protein>
    <recommendedName>
        <fullName evidence="3">Exo-alpha-sialidase</fullName>
    </recommendedName>
</protein>